<evidence type="ECO:0000313" key="2">
    <source>
        <dbReference type="EMBL" id="CAK7336484.1"/>
    </source>
</evidence>
<protein>
    <submittedName>
        <fullName evidence="2">Uncharacterized protein</fullName>
    </submittedName>
</protein>
<dbReference type="AlphaFoldDB" id="A0AAV1RIL6"/>
<feature type="compositionally biased region" description="Basic and acidic residues" evidence="1">
    <location>
        <begin position="7"/>
        <end position="26"/>
    </location>
</feature>
<accession>A0AAV1RIL6</accession>
<reference evidence="2 3" key="1">
    <citation type="submission" date="2024-01" db="EMBL/GenBank/DDBJ databases">
        <authorList>
            <person name="Waweru B."/>
        </authorList>
    </citation>
    <scope>NUCLEOTIDE SEQUENCE [LARGE SCALE GENOMIC DNA]</scope>
</reference>
<feature type="region of interest" description="Disordered" evidence="1">
    <location>
        <begin position="1"/>
        <end position="30"/>
    </location>
</feature>
<proteinExistence type="predicted"/>
<sequence length="65" mass="7639">MKFRTEKKKDGELSEDRGRDNHKEGFRCGIPVPENDPMYVVPKEVDYYRSSGLPYPSYAFQTYTD</sequence>
<evidence type="ECO:0000256" key="1">
    <source>
        <dbReference type="SAM" id="MobiDB-lite"/>
    </source>
</evidence>
<dbReference type="Proteomes" id="UP001314170">
    <property type="component" value="Unassembled WGS sequence"/>
</dbReference>
<dbReference type="EMBL" id="CAWUPB010000994">
    <property type="protein sequence ID" value="CAK7336484.1"/>
    <property type="molecule type" value="Genomic_DNA"/>
</dbReference>
<keyword evidence="3" id="KW-1185">Reference proteome</keyword>
<evidence type="ECO:0000313" key="3">
    <source>
        <dbReference type="Proteomes" id="UP001314170"/>
    </source>
</evidence>
<name>A0AAV1RIL6_9ROSI</name>
<organism evidence="2 3">
    <name type="scientific">Dovyalis caffra</name>
    <dbReference type="NCBI Taxonomy" id="77055"/>
    <lineage>
        <taxon>Eukaryota</taxon>
        <taxon>Viridiplantae</taxon>
        <taxon>Streptophyta</taxon>
        <taxon>Embryophyta</taxon>
        <taxon>Tracheophyta</taxon>
        <taxon>Spermatophyta</taxon>
        <taxon>Magnoliopsida</taxon>
        <taxon>eudicotyledons</taxon>
        <taxon>Gunneridae</taxon>
        <taxon>Pentapetalae</taxon>
        <taxon>rosids</taxon>
        <taxon>fabids</taxon>
        <taxon>Malpighiales</taxon>
        <taxon>Salicaceae</taxon>
        <taxon>Flacourtieae</taxon>
        <taxon>Dovyalis</taxon>
    </lineage>
</organism>
<comment type="caution">
    <text evidence="2">The sequence shown here is derived from an EMBL/GenBank/DDBJ whole genome shotgun (WGS) entry which is preliminary data.</text>
</comment>
<gene>
    <name evidence="2" type="ORF">DCAF_LOCUS11492</name>
</gene>